<feature type="transmembrane region" description="Helical" evidence="10">
    <location>
        <begin position="1070"/>
        <end position="1089"/>
    </location>
</feature>
<keyword evidence="2" id="KW-0813">Transport</keyword>
<evidence type="ECO:0000256" key="1">
    <source>
        <dbReference type="ARBA" id="ARBA00004429"/>
    </source>
</evidence>
<evidence type="ECO:0000313" key="11">
    <source>
        <dbReference type="EMBL" id="RUL83176.1"/>
    </source>
</evidence>
<evidence type="ECO:0000313" key="12">
    <source>
        <dbReference type="Proteomes" id="UP000280296"/>
    </source>
</evidence>
<keyword evidence="12" id="KW-1185">Reference proteome</keyword>
<evidence type="ECO:0000256" key="5">
    <source>
        <dbReference type="ARBA" id="ARBA00022692"/>
    </source>
</evidence>
<evidence type="ECO:0000256" key="8">
    <source>
        <dbReference type="SAM" id="Coils"/>
    </source>
</evidence>
<keyword evidence="5 10" id="KW-0812">Transmembrane</keyword>
<feature type="transmembrane region" description="Helical" evidence="10">
    <location>
        <begin position="1032"/>
        <end position="1058"/>
    </location>
</feature>
<feature type="transmembrane region" description="Helical" evidence="10">
    <location>
        <begin position="368"/>
        <end position="388"/>
    </location>
</feature>
<dbReference type="RefSeq" id="WP_126727713.1">
    <property type="nucleotide sequence ID" value="NZ_RYZH01000063.1"/>
</dbReference>
<gene>
    <name evidence="11" type="ORF">TsocGM_22530</name>
</gene>
<evidence type="ECO:0000256" key="7">
    <source>
        <dbReference type="ARBA" id="ARBA00023136"/>
    </source>
</evidence>
<comment type="caution">
    <text evidence="11">The sequence shown here is derived from an EMBL/GenBank/DDBJ whole genome shotgun (WGS) entry which is preliminary data.</text>
</comment>
<keyword evidence="6 10" id="KW-1133">Transmembrane helix</keyword>
<dbReference type="SUPFAM" id="SSF82714">
    <property type="entry name" value="Multidrug efflux transporter AcrB TolC docking domain, DN and DC subdomains"/>
    <property type="match status" value="2"/>
</dbReference>
<comment type="subcellular location">
    <subcellularLocation>
        <location evidence="1">Cell inner membrane</location>
        <topology evidence="1">Multi-pass membrane protein</topology>
    </subcellularLocation>
</comment>
<feature type="transmembrane region" description="Helical" evidence="10">
    <location>
        <begin position="342"/>
        <end position="361"/>
    </location>
</feature>
<dbReference type="InterPro" id="IPR001036">
    <property type="entry name" value="Acrflvin-R"/>
</dbReference>
<feature type="transmembrane region" description="Helical" evidence="10">
    <location>
        <begin position="986"/>
        <end position="1011"/>
    </location>
</feature>
<dbReference type="GO" id="GO:0042910">
    <property type="term" value="F:xenobiotic transmembrane transporter activity"/>
    <property type="evidence" value="ECO:0007669"/>
    <property type="project" value="TreeGrafter"/>
</dbReference>
<evidence type="ECO:0000256" key="10">
    <source>
        <dbReference type="SAM" id="Phobius"/>
    </source>
</evidence>
<dbReference type="InterPro" id="IPR027463">
    <property type="entry name" value="AcrB_DN_DC_subdom"/>
</dbReference>
<dbReference type="OrthoDB" id="220575at2"/>
<feature type="transmembrane region" description="Helical" evidence="10">
    <location>
        <begin position="540"/>
        <end position="559"/>
    </location>
</feature>
<evidence type="ECO:0000256" key="2">
    <source>
        <dbReference type="ARBA" id="ARBA00022448"/>
    </source>
</evidence>
<evidence type="ECO:0000256" key="9">
    <source>
        <dbReference type="SAM" id="MobiDB-lite"/>
    </source>
</evidence>
<evidence type="ECO:0000256" key="4">
    <source>
        <dbReference type="ARBA" id="ARBA00022519"/>
    </source>
</evidence>
<feature type="transmembrane region" description="Helical" evidence="10">
    <location>
        <begin position="436"/>
        <end position="460"/>
    </location>
</feature>
<feature type="transmembrane region" description="Helical" evidence="10">
    <location>
        <begin position="394"/>
        <end position="415"/>
    </location>
</feature>
<keyword evidence="3" id="KW-1003">Cell membrane</keyword>
<organism evidence="11 12">
    <name type="scientific">Tautonia sociabilis</name>
    <dbReference type="NCBI Taxonomy" id="2080755"/>
    <lineage>
        <taxon>Bacteria</taxon>
        <taxon>Pseudomonadati</taxon>
        <taxon>Planctomycetota</taxon>
        <taxon>Planctomycetia</taxon>
        <taxon>Isosphaerales</taxon>
        <taxon>Isosphaeraceae</taxon>
        <taxon>Tautonia</taxon>
    </lineage>
</organism>
<dbReference type="PRINTS" id="PR00702">
    <property type="entry name" value="ACRIFLAVINRP"/>
</dbReference>
<evidence type="ECO:0000256" key="3">
    <source>
        <dbReference type="ARBA" id="ARBA00022475"/>
    </source>
</evidence>
<dbReference type="Gene3D" id="3.30.70.1430">
    <property type="entry name" value="Multidrug efflux transporter AcrB pore domain"/>
    <property type="match status" value="2"/>
</dbReference>
<protein>
    <submittedName>
        <fullName evidence="11">Multidrug transporter</fullName>
    </submittedName>
</protein>
<reference evidence="11 12" key="1">
    <citation type="submission" date="2018-12" db="EMBL/GenBank/DDBJ databases">
        <authorList>
            <person name="Toschakov S.V."/>
        </authorList>
    </citation>
    <scope>NUCLEOTIDE SEQUENCE [LARGE SCALE GENOMIC DNA]</scope>
    <source>
        <strain evidence="11 12">GM2012</strain>
    </source>
</reference>
<dbReference type="PANTHER" id="PTHR32063">
    <property type="match status" value="1"/>
</dbReference>
<dbReference type="GO" id="GO:0005886">
    <property type="term" value="C:plasma membrane"/>
    <property type="evidence" value="ECO:0007669"/>
    <property type="project" value="UniProtKB-SubCell"/>
</dbReference>
<keyword evidence="8" id="KW-0175">Coiled coil</keyword>
<dbReference type="FunFam" id="1.20.1640.10:FF:000001">
    <property type="entry name" value="Efflux pump membrane transporter"/>
    <property type="match status" value="1"/>
</dbReference>
<dbReference type="Proteomes" id="UP000280296">
    <property type="component" value="Unassembled WGS sequence"/>
</dbReference>
<feature type="transmembrane region" description="Helical" evidence="10">
    <location>
        <begin position="472"/>
        <end position="499"/>
    </location>
</feature>
<dbReference type="Gene3D" id="3.30.2090.10">
    <property type="entry name" value="Multidrug efflux transporter AcrB TolC docking domain, DN and DC subdomains"/>
    <property type="match status" value="2"/>
</dbReference>
<dbReference type="EMBL" id="RYZH01000063">
    <property type="protein sequence ID" value="RUL83176.1"/>
    <property type="molecule type" value="Genomic_DNA"/>
</dbReference>
<evidence type="ECO:0000256" key="6">
    <source>
        <dbReference type="ARBA" id="ARBA00022989"/>
    </source>
</evidence>
<feature type="coiled-coil region" evidence="8">
    <location>
        <begin position="694"/>
        <end position="721"/>
    </location>
</feature>
<feature type="transmembrane region" description="Helical" evidence="10">
    <location>
        <begin position="934"/>
        <end position="950"/>
    </location>
</feature>
<dbReference type="Gene3D" id="1.20.1640.10">
    <property type="entry name" value="Multidrug efflux transporter AcrB transmembrane domain"/>
    <property type="match status" value="2"/>
</dbReference>
<dbReference type="SUPFAM" id="SSF82866">
    <property type="entry name" value="Multidrug efflux transporter AcrB transmembrane domain"/>
    <property type="match status" value="2"/>
</dbReference>
<dbReference type="Pfam" id="PF00873">
    <property type="entry name" value="ACR_tran"/>
    <property type="match status" value="2"/>
</dbReference>
<keyword evidence="7 10" id="KW-0472">Membrane</keyword>
<reference evidence="11 12" key="2">
    <citation type="submission" date="2019-01" db="EMBL/GenBank/DDBJ databases">
        <title>Tautonia sociabilis, a novel thermotolerant planctomycete of Isosphaeraceae family, isolated from a 4000 m deep subterranean habitat.</title>
        <authorList>
            <person name="Kovaleva O.L."/>
            <person name="Elcheninov A.G."/>
            <person name="Van Heerden E."/>
            <person name="Toshchakov S.V."/>
            <person name="Novikov A."/>
            <person name="Bonch-Osmolovskaya E.A."/>
            <person name="Kublanov I.V."/>
        </authorList>
    </citation>
    <scope>NUCLEOTIDE SEQUENCE [LARGE SCALE GENOMIC DNA]</scope>
    <source>
        <strain evidence="11 12">GM2012</strain>
    </source>
</reference>
<proteinExistence type="predicted"/>
<dbReference type="FunFam" id="3.30.70.1430:FF:000001">
    <property type="entry name" value="Efflux pump membrane transporter"/>
    <property type="match status" value="1"/>
</dbReference>
<accession>A0A432MDV1</accession>
<name>A0A432MDV1_9BACT</name>
<feature type="transmembrane region" description="Helical" evidence="10">
    <location>
        <begin position="957"/>
        <end position="980"/>
    </location>
</feature>
<dbReference type="Gene3D" id="3.30.70.1440">
    <property type="entry name" value="Multidrug efflux transporter AcrB pore domain"/>
    <property type="match status" value="1"/>
</dbReference>
<dbReference type="Gene3D" id="3.30.70.1320">
    <property type="entry name" value="Multidrug efflux transporter AcrB pore domain like"/>
    <property type="match status" value="1"/>
</dbReference>
<dbReference type="PANTHER" id="PTHR32063:SF9">
    <property type="entry name" value="SIMILAR TO MULTIDRUG RESISTANCE PROTEIN MEXB"/>
    <property type="match status" value="1"/>
</dbReference>
<feature type="region of interest" description="Disordered" evidence="9">
    <location>
        <begin position="505"/>
        <end position="532"/>
    </location>
</feature>
<dbReference type="AlphaFoldDB" id="A0A432MDV1"/>
<dbReference type="SUPFAM" id="SSF82693">
    <property type="entry name" value="Multidrug efflux transporter AcrB pore domain, PN1, PN2, PC1 and PC2 subdomains"/>
    <property type="match status" value="4"/>
</dbReference>
<keyword evidence="4" id="KW-0997">Cell inner membrane</keyword>
<sequence>MFTKILYRPALAIVISIILLFLGVLGIETLPVAQFPSVAPPTVMVTISYPGASANVLVDSVLIPLEQSINGVQNMRYMTSSATSAGEAAITIYFEPGTDPNINVVNVQNRVNIVLFQLPPLVVREGILVSQVVPSMLMYVNLFSTDPNADQKDLFNFANVYVMPRLKRIRGMGLPRNLGNRIFAMRVWLDPDRMRAYNVSSEEIMEAIAEQSIIGSPGRLGQATGKTSQSKEYVLTYVGRYNKPDQYENIILRASPDGEILRLRDVAEVELGPQFFDIYSDINGYPAASIILKQAPGSNAAEVIKAIKAELEQIKEESFPPGMDYELAYDVSKFLDASIEKVVHTLVEAFILVSLVVYMFLGDLRSTLIPTLAVPVSLIGTFFVLQLLGLSINLITLFAMVLAIGVVVDDAIVVVEAVHAKMAEKHLPPYRATMEVLHEISGAIIAITLVMTAVFVPVTFIPGPVGQFYRQFGITMASSIILSGLVALTLTPVLCAMILKPHAHTHDDANSSSDVQRHGLGLNGDEPSENRSRPRRLGRLLLLAIGGLLVLAGVTYLAYELWGPIGFGFILLPLIQRPFDRAVEFVTAGYTAIVRRVAMRRLLTVAVVGAFAAGTVGVNLELPTGFIPGEDQGIIYAVLQTPPGSTLEYTNAKSHELEEIVKEIPEVTSVTSLAGYEVLTEGRGSNAGTCIINLKNWAERERTAREIIEELEERCQQMSNVRLEFFEPPAVPGFGTAGGLSLLVLDKTNSNDYQRLGEVTEQFMAALRERPELSNLFTFYASNYPQYELIIDNDVAMQKGVSIKTAMDNLNILIGSTWEQGFIRFNQFFKVFVQAKPEFRRFPEDLENLFVRNEHGEMVPYSSFMKIEKKQGLNEINRFNLYTAAPIQCAPAAGYSSGQAIKAITEVAERTLPRGFDIDWAGLSYDESRKGNEAVYIFLIVVAFVYLVLVGQYESFILPLAVILSLPIGVFGSFFFLKLMGLANDVYAQIGLIMLVGLLGKNAILIVEFAVQRRQEGQSLVDAAVEAGKLRFRPILMTSFAFIAGLLPLVFATGAGAIGNRTIGTTGAGGMLLGTLVGVLVIPGLYYLFGKLADGRKLLQDESNNPVSEVFEYPSVANLNEADLDQG</sequence>